<evidence type="ECO:0000256" key="6">
    <source>
        <dbReference type="ARBA" id="ARBA00022777"/>
    </source>
</evidence>
<organism evidence="12 13">
    <name type="scientific">Aliidiomarina taiwanensis</name>
    <dbReference type="NCBI Taxonomy" id="946228"/>
    <lineage>
        <taxon>Bacteria</taxon>
        <taxon>Pseudomonadati</taxon>
        <taxon>Pseudomonadota</taxon>
        <taxon>Gammaproteobacteria</taxon>
        <taxon>Alteromonadales</taxon>
        <taxon>Idiomarinaceae</taxon>
        <taxon>Aliidiomarina</taxon>
    </lineage>
</organism>
<dbReference type="PROSITE" id="PS00856">
    <property type="entry name" value="GUANYLATE_KINASE_1"/>
    <property type="match status" value="1"/>
</dbReference>
<comment type="function">
    <text evidence="9">Essential for recycling GMP and indirectly, cGMP.</text>
</comment>
<evidence type="ECO:0000256" key="5">
    <source>
        <dbReference type="ARBA" id="ARBA00022741"/>
    </source>
</evidence>
<keyword evidence="7 9" id="KW-0067">ATP-binding</keyword>
<dbReference type="NCBIfam" id="TIGR03263">
    <property type="entry name" value="guanyl_kin"/>
    <property type="match status" value="1"/>
</dbReference>
<dbReference type="EMBL" id="PIPQ01000005">
    <property type="protein sequence ID" value="RUO39897.1"/>
    <property type="molecule type" value="Genomic_DNA"/>
</dbReference>
<dbReference type="Gene3D" id="3.30.63.10">
    <property type="entry name" value="Guanylate Kinase phosphate binding domain"/>
    <property type="match status" value="1"/>
</dbReference>
<dbReference type="PANTHER" id="PTHR23117:SF13">
    <property type="entry name" value="GUANYLATE KINASE"/>
    <property type="match status" value="1"/>
</dbReference>
<evidence type="ECO:0000256" key="4">
    <source>
        <dbReference type="ARBA" id="ARBA00022679"/>
    </source>
</evidence>
<evidence type="ECO:0000259" key="11">
    <source>
        <dbReference type="PROSITE" id="PS50052"/>
    </source>
</evidence>
<evidence type="ECO:0000256" key="3">
    <source>
        <dbReference type="ARBA" id="ARBA00016296"/>
    </source>
</evidence>
<feature type="binding site" evidence="9">
    <location>
        <begin position="13"/>
        <end position="20"/>
    </location>
    <ligand>
        <name>ATP</name>
        <dbReference type="ChEBI" id="CHEBI:30616"/>
    </ligand>
</feature>
<dbReference type="GO" id="GO:0005829">
    <property type="term" value="C:cytosol"/>
    <property type="evidence" value="ECO:0007669"/>
    <property type="project" value="TreeGrafter"/>
</dbReference>
<dbReference type="CDD" id="cd00071">
    <property type="entry name" value="GMPK"/>
    <property type="match status" value="1"/>
</dbReference>
<comment type="similarity">
    <text evidence="1 9">Belongs to the guanylate kinase family.</text>
</comment>
<sequence length="213" mass="24000">MSNVSGNLFVVAAPSGAGKSSMISALLKRQKERGNPDSMQVSVSTTTRAPRPGEVDGVHYHFVDEATFLEQAEAGEFYEWAKVFDYYYGTSKTVIEKTLASGVDVFLDIDWQGTRQVKAAYPGVHTIFILPPSTAELERRLRDRGQDSDEVIAKRMAKAQSEMSHYGDFSYLIVNKDFEESVDNLEHIVLAQRLRRAKQQIRHQDILQELLAE</sequence>
<dbReference type="OrthoDB" id="9808150at2"/>
<keyword evidence="13" id="KW-1185">Reference proteome</keyword>
<evidence type="ECO:0000256" key="7">
    <source>
        <dbReference type="ARBA" id="ARBA00022840"/>
    </source>
</evidence>
<dbReference type="GO" id="GO:0004385">
    <property type="term" value="F:GMP kinase activity"/>
    <property type="evidence" value="ECO:0007669"/>
    <property type="project" value="UniProtKB-UniRule"/>
</dbReference>
<evidence type="ECO:0000256" key="9">
    <source>
        <dbReference type="HAMAP-Rule" id="MF_00328"/>
    </source>
</evidence>
<feature type="compositionally biased region" description="Polar residues" evidence="10">
    <location>
        <begin position="37"/>
        <end position="48"/>
    </location>
</feature>
<dbReference type="InterPro" id="IPR020590">
    <property type="entry name" value="Guanylate_kinase_CS"/>
</dbReference>
<dbReference type="HAMAP" id="MF_00328">
    <property type="entry name" value="Guanylate_kinase"/>
    <property type="match status" value="1"/>
</dbReference>
<dbReference type="InterPro" id="IPR027417">
    <property type="entry name" value="P-loop_NTPase"/>
</dbReference>
<dbReference type="GO" id="GO:0005524">
    <property type="term" value="F:ATP binding"/>
    <property type="evidence" value="ECO:0007669"/>
    <property type="project" value="UniProtKB-UniRule"/>
</dbReference>
<dbReference type="EC" id="2.7.4.8" evidence="2 9"/>
<dbReference type="InterPro" id="IPR008144">
    <property type="entry name" value="Guanylate_kin-like_dom"/>
</dbReference>
<evidence type="ECO:0000313" key="12">
    <source>
        <dbReference type="EMBL" id="RUO39897.1"/>
    </source>
</evidence>
<feature type="region of interest" description="Disordered" evidence="10">
    <location>
        <begin position="31"/>
        <end position="50"/>
    </location>
</feature>
<name>A0A432X1H4_9GAMM</name>
<dbReference type="PANTHER" id="PTHR23117">
    <property type="entry name" value="GUANYLATE KINASE-RELATED"/>
    <property type="match status" value="1"/>
</dbReference>
<dbReference type="Gene3D" id="3.40.50.300">
    <property type="entry name" value="P-loop containing nucleotide triphosphate hydrolases"/>
    <property type="match status" value="1"/>
</dbReference>
<dbReference type="RefSeq" id="WP_126757689.1">
    <property type="nucleotide sequence ID" value="NZ_PIPQ01000005.1"/>
</dbReference>
<dbReference type="InterPro" id="IPR008145">
    <property type="entry name" value="GK/Ca_channel_bsu"/>
</dbReference>
<accession>A0A432X1H4</accession>
<comment type="caution">
    <text evidence="12">The sequence shown here is derived from an EMBL/GenBank/DDBJ whole genome shotgun (WGS) entry which is preliminary data.</text>
</comment>
<dbReference type="InterPro" id="IPR017665">
    <property type="entry name" value="Guanylate_kinase"/>
</dbReference>
<dbReference type="FunFam" id="3.30.63.10:FF:000002">
    <property type="entry name" value="Guanylate kinase 1"/>
    <property type="match status" value="1"/>
</dbReference>
<proteinExistence type="inferred from homology"/>
<protein>
    <recommendedName>
        <fullName evidence="3 9">Guanylate kinase</fullName>
        <ecNumber evidence="2 9">2.7.4.8</ecNumber>
    </recommendedName>
    <alternativeName>
        <fullName evidence="8 9">GMP kinase</fullName>
    </alternativeName>
</protein>
<evidence type="ECO:0000256" key="8">
    <source>
        <dbReference type="ARBA" id="ARBA00030128"/>
    </source>
</evidence>
<evidence type="ECO:0000256" key="1">
    <source>
        <dbReference type="ARBA" id="ARBA00005790"/>
    </source>
</evidence>
<keyword evidence="5 9" id="KW-0547">Nucleotide-binding</keyword>
<evidence type="ECO:0000313" key="13">
    <source>
        <dbReference type="Proteomes" id="UP000286976"/>
    </source>
</evidence>
<reference evidence="12 13" key="1">
    <citation type="journal article" date="2011" name="Front. Microbiol.">
        <title>Genomic signatures of strain selection and enhancement in Bacillus atrophaeus var. globigii, a historical biowarfare simulant.</title>
        <authorList>
            <person name="Gibbons H.S."/>
            <person name="Broomall S.M."/>
            <person name="McNew L.A."/>
            <person name="Daligault H."/>
            <person name="Chapman C."/>
            <person name="Bruce D."/>
            <person name="Karavis M."/>
            <person name="Krepps M."/>
            <person name="McGregor P.A."/>
            <person name="Hong C."/>
            <person name="Park K.H."/>
            <person name="Akmal A."/>
            <person name="Feldman A."/>
            <person name="Lin J.S."/>
            <person name="Chang W.E."/>
            <person name="Higgs B.W."/>
            <person name="Demirev P."/>
            <person name="Lindquist J."/>
            <person name="Liem A."/>
            <person name="Fochler E."/>
            <person name="Read T.D."/>
            <person name="Tapia R."/>
            <person name="Johnson S."/>
            <person name="Bishop-Lilly K.A."/>
            <person name="Detter C."/>
            <person name="Han C."/>
            <person name="Sozhamannan S."/>
            <person name="Rosenzweig C.N."/>
            <person name="Skowronski E.W."/>
        </authorList>
    </citation>
    <scope>NUCLEOTIDE SEQUENCE [LARGE SCALE GENOMIC DNA]</scope>
    <source>
        <strain evidence="12 13">AIT1</strain>
    </source>
</reference>
<feature type="domain" description="Guanylate kinase-like" evidence="11">
    <location>
        <begin position="6"/>
        <end position="190"/>
    </location>
</feature>
<dbReference type="SMART" id="SM00072">
    <property type="entry name" value="GuKc"/>
    <property type="match status" value="1"/>
</dbReference>
<comment type="catalytic activity">
    <reaction evidence="9">
        <text>GMP + ATP = GDP + ADP</text>
        <dbReference type="Rhea" id="RHEA:20780"/>
        <dbReference type="ChEBI" id="CHEBI:30616"/>
        <dbReference type="ChEBI" id="CHEBI:58115"/>
        <dbReference type="ChEBI" id="CHEBI:58189"/>
        <dbReference type="ChEBI" id="CHEBI:456216"/>
        <dbReference type="EC" id="2.7.4.8"/>
    </reaction>
</comment>
<evidence type="ECO:0000256" key="10">
    <source>
        <dbReference type="SAM" id="MobiDB-lite"/>
    </source>
</evidence>
<dbReference type="SUPFAM" id="SSF52540">
    <property type="entry name" value="P-loop containing nucleoside triphosphate hydrolases"/>
    <property type="match status" value="1"/>
</dbReference>
<dbReference type="Proteomes" id="UP000286976">
    <property type="component" value="Unassembled WGS sequence"/>
</dbReference>
<dbReference type="AlphaFoldDB" id="A0A432X1H4"/>
<dbReference type="PROSITE" id="PS50052">
    <property type="entry name" value="GUANYLATE_KINASE_2"/>
    <property type="match status" value="1"/>
</dbReference>
<dbReference type="Pfam" id="PF00625">
    <property type="entry name" value="Guanylate_kin"/>
    <property type="match status" value="1"/>
</dbReference>
<keyword evidence="4 9" id="KW-0808">Transferase</keyword>
<gene>
    <name evidence="9" type="primary">gmk</name>
    <name evidence="12" type="ORF">CWE15_08645</name>
</gene>
<keyword evidence="9" id="KW-0963">Cytoplasm</keyword>
<comment type="subcellular location">
    <subcellularLocation>
        <location evidence="9">Cytoplasm</location>
    </subcellularLocation>
</comment>
<keyword evidence="6 9" id="KW-0418">Kinase</keyword>
<evidence type="ECO:0000256" key="2">
    <source>
        <dbReference type="ARBA" id="ARBA00012961"/>
    </source>
</evidence>